<proteinExistence type="predicted"/>
<gene>
    <name evidence="1" type="ORF">PPG34_16595</name>
</gene>
<keyword evidence="2" id="KW-1185">Reference proteome</keyword>
<name>A0ABU3KC18_9BACT</name>
<dbReference type="Proteomes" id="UP001250932">
    <property type="component" value="Unassembled WGS sequence"/>
</dbReference>
<accession>A0ABU3KC18</accession>
<evidence type="ECO:0000313" key="1">
    <source>
        <dbReference type="EMBL" id="MDT7043972.1"/>
    </source>
</evidence>
<evidence type="ECO:0008006" key="3">
    <source>
        <dbReference type="Google" id="ProtNLM"/>
    </source>
</evidence>
<comment type="caution">
    <text evidence="1">The sequence shown here is derived from an EMBL/GenBank/DDBJ whole genome shotgun (WGS) entry which is preliminary data.</text>
</comment>
<protein>
    <recommendedName>
        <fullName evidence="3">DUF4142 domain-containing protein</fullName>
    </recommendedName>
</protein>
<reference evidence="1 2" key="1">
    <citation type="journal article" date="2023" name="ISME J.">
        <title>Cultivation and genomic characterization of novel and ubiquitous marine nitrite-oxidizing bacteria from the Nitrospirales.</title>
        <authorList>
            <person name="Mueller A.J."/>
            <person name="Daebeler A."/>
            <person name="Herbold C.W."/>
            <person name="Kirkegaard R.H."/>
            <person name="Daims H."/>
        </authorList>
    </citation>
    <scope>NUCLEOTIDE SEQUENCE [LARGE SCALE GENOMIC DNA]</scope>
    <source>
        <strain evidence="1 2">EB</strain>
    </source>
</reference>
<dbReference type="EMBL" id="JAQOUE010000002">
    <property type="protein sequence ID" value="MDT7043972.1"/>
    <property type="molecule type" value="Genomic_DNA"/>
</dbReference>
<dbReference type="RefSeq" id="WP_313834558.1">
    <property type="nucleotide sequence ID" value="NZ_JAQOUE010000002.1"/>
</dbReference>
<organism evidence="1 2">
    <name type="scientific">Candidatus Nitronereus thalassa</name>
    <dbReference type="NCBI Taxonomy" id="3020898"/>
    <lineage>
        <taxon>Bacteria</taxon>
        <taxon>Pseudomonadati</taxon>
        <taxon>Nitrospirota</taxon>
        <taxon>Nitrospiria</taxon>
        <taxon>Nitrospirales</taxon>
        <taxon>Nitrospiraceae</taxon>
        <taxon>Candidatus Nitronereus</taxon>
    </lineage>
</organism>
<sequence>MRAPHVILSPSTVDTLALVNLILLLCLPQFLPLASAQTSKDQVELMHLRDKAEEAMSVGDPQTAATNSGKAALLASLMAKDETRPVFRSQLESLEAMFRTQEQIYRAIALFQQSGEHVPASSGVCKSITQASSHQRQAKKLLATNPPADPMFESLPTDLQEWKEIIDELQTEFGCAKKIGKGGP</sequence>
<evidence type="ECO:0000313" key="2">
    <source>
        <dbReference type="Proteomes" id="UP001250932"/>
    </source>
</evidence>